<proteinExistence type="predicted"/>
<dbReference type="Proteomes" id="UP001054821">
    <property type="component" value="Chromosome 6"/>
</dbReference>
<gene>
    <name evidence="1" type="ORF">L3X38_032535</name>
</gene>
<accession>A0AAD4VEJ3</accession>
<evidence type="ECO:0000313" key="2">
    <source>
        <dbReference type="Proteomes" id="UP001054821"/>
    </source>
</evidence>
<sequence length="83" mass="8886">MGGTRTCASKGAEVDGANVASTDAAEKGRGWGWCERRWGTGRGGRARLLVVDSVDAAEERGWSWTEKGWGTGRWGVVRADGIF</sequence>
<name>A0AAD4VEJ3_PRUDU</name>
<evidence type="ECO:0000313" key="1">
    <source>
        <dbReference type="EMBL" id="KAI5323463.1"/>
    </source>
</evidence>
<keyword evidence="2" id="KW-1185">Reference proteome</keyword>
<comment type="caution">
    <text evidence="1">The sequence shown here is derived from an EMBL/GenBank/DDBJ whole genome shotgun (WGS) entry which is preliminary data.</text>
</comment>
<organism evidence="1 2">
    <name type="scientific">Prunus dulcis</name>
    <name type="common">Almond</name>
    <name type="synonym">Amygdalus dulcis</name>
    <dbReference type="NCBI Taxonomy" id="3755"/>
    <lineage>
        <taxon>Eukaryota</taxon>
        <taxon>Viridiplantae</taxon>
        <taxon>Streptophyta</taxon>
        <taxon>Embryophyta</taxon>
        <taxon>Tracheophyta</taxon>
        <taxon>Spermatophyta</taxon>
        <taxon>Magnoliopsida</taxon>
        <taxon>eudicotyledons</taxon>
        <taxon>Gunneridae</taxon>
        <taxon>Pentapetalae</taxon>
        <taxon>rosids</taxon>
        <taxon>fabids</taxon>
        <taxon>Rosales</taxon>
        <taxon>Rosaceae</taxon>
        <taxon>Amygdaloideae</taxon>
        <taxon>Amygdaleae</taxon>
        <taxon>Prunus</taxon>
    </lineage>
</organism>
<dbReference type="AlphaFoldDB" id="A0AAD4VEJ3"/>
<protein>
    <submittedName>
        <fullName evidence="1">Uncharacterized protein</fullName>
    </submittedName>
</protein>
<dbReference type="EMBL" id="JAJFAZ020000006">
    <property type="protein sequence ID" value="KAI5323463.1"/>
    <property type="molecule type" value="Genomic_DNA"/>
</dbReference>
<reference evidence="1 2" key="1">
    <citation type="journal article" date="2022" name="G3 (Bethesda)">
        <title>Whole-genome sequence and methylome profiling of the almond [Prunus dulcis (Mill.) D.A. Webb] cultivar 'Nonpareil'.</title>
        <authorList>
            <person name="D'Amico-Willman K.M."/>
            <person name="Ouma W.Z."/>
            <person name="Meulia T."/>
            <person name="Sideli G.M."/>
            <person name="Gradziel T.M."/>
            <person name="Fresnedo-Ramirez J."/>
        </authorList>
    </citation>
    <scope>NUCLEOTIDE SEQUENCE [LARGE SCALE GENOMIC DNA]</scope>
    <source>
        <strain evidence="1">Clone GOH B32 T37-40</strain>
    </source>
</reference>